<feature type="signal peptide" evidence="1">
    <location>
        <begin position="1"/>
        <end position="21"/>
    </location>
</feature>
<dbReference type="AlphaFoldDB" id="A0A4Q9H1G0"/>
<evidence type="ECO:0000313" key="3">
    <source>
        <dbReference type="EMBL" id="TBO28301.1"/>
    </source>
</evidence>
<dbReference type="InterPro" id="IPR013424">
    <property type="entry name" value="Ice-binding_C"/>
</dbReference>
<comment type="caution">
    <text evidence="3">The sequence shown here is derived from an EMBL/GenBank/DDBJ whole genome shotgun (WGS) entry which is preliminary data.</text>
</comment>
<keyword evidence="4" id="KW-1185">Reference proteome</keyword>
<sequence length="219" mass="23079">MRSIVVAAAAALWLASTTAQATSIVATLPVFYTDEASFLAAAASARITLTEETVENLTYPTVQSLTQLASGLNVQSNTALFPHSGNFCWGQSGCMLLVNPVEGSRLTFTFDARTMNAFGFHTGDLGDVGPTTFTLQTPQGSASYVFHYQADSNHKFFGVINTHRAFNQVVVTGSAPGDAVGFDQFRFGKVSPVPEPSAILLMLAGALAAGVAAHRRRAG</sequence>
<dbReference type="Proteomes" id="UP000292120">
    <property type="component" value="Unassembled WGS sequence"/>
</dbReference>
<evidence type="ECO:0000256" key="1">
    <source>
        <dbReference type="SAM" id="SignalP"/>
    </source>
</evidence>
<evidence type="ECO:0000259" key="2">
    <source>
        <dbReference type="Pfam" id="PF07589"/>
    </source>
</evidence>
<organism evidence="3 4">
    <name type="scientific">Aquabacterium lacunae</name>
    <dbReference type="NCBI Taxonomy" id="2528630"/>
    <lineage>
        <taxon>Bacteria</taxon>
        <taxon>Pseudomonadati</taxon>
        <taxon>Pseudomonadota</taxon>
        <taxon>Betaproteobacteria</taxon>
        <taxon>Burkholderiales</taxon>
        <taxon>Aquabacterium</taxon>
    </lineage>
</organism>
<dbReference type="NCBIfam" id="TIGR02595">
    <property type="entry name" value="PEP_CTERM"/>
    <property type="match status" value="1"/>
</dbReference>
<dbReference type="RefSeq" id="WP_130968998.1">
    <property type="nucleotide sequence ID" value="NZ_SIXI01000007.1"/>
</dbReference>
<dbReference type="EMBL" id="SIXI01000007">
    <property type="protein sequence ID" value="TBO28301.1"/>
    <property type="molecule type" value="Genomic_DNA"/>
</dbReference>
<dbReference type="Pfam" id="PF07589">
    <property type="entry name" value="PEP-CTERM"/>
    <property type="match status" value="1"/>
</dbReference>
<name>A0A4Q9H1G0_9BURK</name>
<reference evidence="3 4" key="1">
    <citation type="submission" date="2019-02" db="EMBL/GenBank/DDBJ databases">
        <title>Aquabacterium sp. strain KMB7.</title>
        <authorList>
            <person name="Chen W.-M."/>
        </authorList>
    </citation>
    <scope>NUCLEOTIDE SEQUENCE [LARGE SCALE GENOMIC DNA]</scope>
    <source>
        <strain evidence="3 4">KMB7</strain>
    </source>
</reference>
<accession>A0A4Q9H1G0</accession>
<feature type="chain" id="PRO_5020278569" evidence="1">
    <location>
        <begin position="22"/>
        <end position="219"/>
    </location>
</feature>
<proteinExistence type="predicted"/>
<protein>
    <submittedName>
        <fullName evidence="3">PEP-CTERM sorting domain-containing protein</fullName>
    </submittedName>
</protein>
<keyword evidence="1" id="KW-0732">Signal</keyword>
<evidence type="ECO:0000313" key="4">
    <source>
        <dbReference type="Proteomes" id="UP000292120"/>
    </source>
</evidence>
<gene>
    <name evidence="3" type="ORF">EYS42_14945</name>
</gene>
<feature type="domain" description="Ice-binding protein C-terminal" evidence="2">
    <location>
        <begin position="192"/>
        <end position="216"/>
    </location>
</feature>